<gene>
    <name evidence="2" type="ORF">PILCRDRAFT_824105</name>
</gene>
<dbReference type="AlphaFoldDB" id="A0A0C3FFB4"/>
<reference evidence="3" key="2">
    <citation type="submission" date="2015-01" db="EMBL/GenBank/DDBJ databases">
        <title>Evolutionary Origins and Diversification of the Mycorrhizal Mutualists.</title>
        <authorList>
            <consortium name="DOE Joint Genome Institute"/>
            <consortium name="Mycorrhizal Genomics Consortium"/>
            <person name="Kohler A."/>
            <person name="Kuo A."/>
            <person name="Nagy L.G."/>
            <person name="Floudas D."/>
            <person name="Copeland A."/>
            <person name="Barry K.W."/>
            <person name="Cichocki N."/>
            <person name="Veneault-Fourrey C."/>
            <person name="LaButti K."/>
            <person name="Lindquist E.A."/>
            <person name="Lipzen A."/>
            <person name="Lundell T."/>
            <person name="Morin E."/>
            <person name="Murat C."/>
            <person name="Riley R."/>
            <person name="Ohm R."/>
            <person name="Sun H."/>
            <person name="Tunlid A."/>
            <person name="Henrissat B."/>
            <person name="Grigoriev I.V."/>
            <person name="Hibbett D.S."/>
            <person name="Martin F."/>
        </authorList>
    </citation>
    <scope>NUCLEOTIDE SEQUENCE [LARGE SCALE GENOMIC DNA]</scope>
    <source>
        <strain evidence="3">F 1598</strain>
    </source>
</reference>
<evidence type="ECO:0000313" key="3">
    <source>
        <dbReference type="Proteomes" id="UP000054166"/>
    </source>
</evidence>
<organism evidence="2 3">
    <name type="scientific">Piloderma croceum (strain F 1598)</name>
    <dbReference type="NCBI Taxonomy" id="765440"/>
    <lineage>
        <taxon>Eukaryota</taxon>
        <taxon>Fungi</taxon>
        <taxon>Dikarya</taxon>
        <taxon>Basidiomycota</taxon>
        <taxon>Agaricomycotina</taxon>
        <taxon>Agaricomycetes</taxon>
        <taxon>Agaricomycetidae</taxon>
        <taxon>Atheliales</taxon>
        <taxon>Atheliaceae</taxon>
        <taxon>Piloderma</taxon>
    </lineage>
</organism>
<sequence>MRLDSTIVSCILAFVIVAPALAVSVPKSPLVDDPIWTTQNVDIEDKDLVAREDDSVWTLTPPSP</sequence>
<feature type="signal peptide" evidence="1">
    <location>
        <begin position="1"/>
        <end position="22"/>
    </location>
</feature>
<accession>A0A0C3FFB4</accession>
<keyword evidence="1" id="KW-0732">Signal</keyword>
<protein>
    <submittedName>
        <fullName evidence="2">Uncharacterized protein</fullName>
    </submittedName>
</protein>
<keyword evidence="3" id="KW-1185">Reference proteome</keyword>
<dbReference type="EMBL" id="KN833014">
    <property type="protein sequence ID" value="KIM78666.1"/>
    <property type="molecule type" value="Genomic_DNA"/>
</dbReference>
<name>A0A0C3FFB4_PILCF</name>
<evidence type="ECO:0000313" key="2">
    <source>
        <dbReference type="EMBL" id="KIM78666.1"/>
    </source>
</evidence>
<feature type="chain" id="PRO_5002164347" evidence="1">
    <location>
        <begin position="23"/>
        <end position="64"/>
    </location>
</feature>
<dbReference type="HOGENOM" id="CLU_2868482_0_0_1"/>
<dbReference type="Proteomes" id="UP000054166">
    <property type="component" value="Unassembled WGS sequence"/>
</dbReference>
<proteinExistence type="predicted"/>
<evidence type="ECO:0000256" key="1">
    <source>
        <dbReference type="SAM" id="SignalP"/>
    </source>
</evidence>
<reference evidence="2 3" key="1">
    <citation type="submission" date="2014-04" db="EMBL/GenBank/DDBJ databases">
        <authorList>
            <consortium name="DOE Joint Genome Institute"/>
            <person name="Kuo A."/>
            <person name="Tarkka M."/>
            <person name="Buscot F."/>
            <person name="Kohler A."/>
            <person name="Nagy L.G."/>
            <person name="Floudas D."/>
            <person name="Copeland A."/>
            <person name="Barry K.W."/>
            <person name="Cichocki N."/>
            <person name="Veneault-Fourrey C."/>
            <person name="LaButti K."/>
            <person name="Lindquist E.A."/>
            <person name="Lipzen A."/>
            <person name="Lundell T."/>
            <person name="Morin E."/>
            <person name="Murat C."/>
            <person name="Sun H."/>
            <person name="Tunlid A."/>
            <person name="Henrissat B."/>
            <person name="Grigoriev I.V."/>
            <person name="Hibbett D.S."/>
            <person name="Martin F."/>
            <person name="Nordberg H.P."/>
            <person name="Cantor M.N."/>
            <person name="Hua S.X."/>
        </authorList>
    </citation>
    <scope>NUCLEOTIDE SEQUENCE [LARGE SCALE GENOMIC DNA]</scope>
    <source>
        <strain evidence="2 3">F 1598</strain>
    </source>
</reference>
<dbReference type="InParanoid" id="A0A0C3FFB4"/>